<dbReference type="OrthoDB" id="2796020at2759"/>
<accession>A0A1M2VH23</accession>
<dbReference type="Pfam" id="PF07727">
    <property type="entry name" value="RVT_2"/>
    <property type="match status" value="1"/>
</dbReference>
<dbReference type="Proteomes" id="UP000184267">
    <property type="component" value="Unassembled WGS sequence"/>
</dbReference>
<feature type="non-terminal residue" evidence="2">
    <location>
        <position position="124"/>
    </location>
</feature>
<comment type="caution">
    <text evidence="2">The sequence shown here is derived from an EMBL/GenBank/DDBJ whole genome shotgun (WGS) entry which is preliminary data.</text>
</comment>
<evidence type="ECO:0000313" key="2">
    <source>
        <dbReference type="EMBL" id="OJT06879.1"/>
    </source>
</evidence>
<keyword evidence="3" id="KW-1185">Reference proteome</keyword>
<dbReference type="EMBL" id="MNAD01001245">
    <property type="protein sequence ID" value="OJT06879.1"/>
    <property type="molecule type" value="Genomic_DNA"/>
</dbReference>
<organism evidence="2 3">
    <name type="scientific">Trametes pubescens</name>
    <name type="common">White-rot fungus</name>
    <dbReference type="NCBI Taxonomy" id="154538"/>
    <lineage>
        <taxon>Eukaryota</taxon>
        <taxon>Fungi</taxon>
        <taxon>Dikarya</taxon>
        <taxon>Basidiomycota</taxon>
        <taxon>Agaricomycotina</taxon>
        <taxon>Agaricomycetes</taxon>
        <taxon>Polyporales</taxon>
        <taxon>Polyporaceae</taxon>
        <taxon>Trametes</taxon>
    </lineage>
</organism>
<evidence type="ECO:0000313" key="3">
    <source>
        <dbReference type="Proteomes" id="UP000184267"/>
    </source>
</evidence>
<reference evidence="2 3" key="1">
    <citation type="submission" date="2016-10" db="EMBL/GenBank/DDBJ databases">
        <title>Genome sequence of the basidiomycete white-rot fungus Trametes pubescens.</title>
        <authorList>
            <person name="Makela M.R."/>
            <person name="Granchi Z."/>
            <person name="Peng M."/>
            <person name="De Vries R.P."/>
            <person name="Grigoriev I."/>
            <person name="Riley R."/>
            <person name="Hilden K."/>
        </authorList>
    </citation>
    <scope>NUCLEOTIDE SEQUENCE [LARGE SCALE GENOMIC DNA]</scope>
    <source>
        <strain evidence="2 3">FBCC735</strain>
    </source>
</reference>
<dbReference type="OMA" id="PHWENAI"/>
<gene>
    <name evidence="2" type="ORF">TRAPUB_2267</name>
</gene>
<feature type="domain" description="Reverse transcriptase Ty1/copia-type" evidence="1">
    <location>
        <begin position="43"/>
        <end position="124"/>
    </location>
</feature>
<dbReference type="STRING" id="154538.A0A1M2VH23"/>
<dbReference type="AlphaFoldDB" id="A0A1M2VH23"/>
<dbReference type="InterPro" id="IPR013103">
    <property type="entry name" value="RVT_2"/>
</dbReference>
<name>A0A1M2VH23_TRAPU</name>
<sequence>MDAALVIHEGQEPRTLAEAQASPDWPHWENAIAKEIDNLRKHDTYDLVEPPHNTNIVGSRFVFRIKRDAEGSITQYKARLVAQGFTQMPGIDFNETFAPVAKLASIRTILALAARYDWELEQMD</sequence>
<protein>
    <submittedName>
        <fullName evidence="2">Retrovirus-related Pol polyprotein from transposon TNT 1-94</fullName>
    </submittedName>
</protein>
<evidence type="ECO:0000259" key="1">
    <source>
        <dbReference type="Pfam" id="PF07727"/>
    </source>
</evidence>
<proteinExistence type="predicted"/>